<dbReference type="RefSeq" id="WP_302244638.1">
    <property type="nucleotide sequence ID" value="NZ_JAULJQ010000008.1"/>
</dbReference>
<organism evidence="2 3">
    <name type="scientific">Campylobacter magnus</name>
    <dbReference type="NCBI Taxonomy" id="3026462"/>
    <lineage>
        <taxon>Bacteria</taxon>
        <taxon>Pseudomonadati</taxon>
        <taxon>Campylobacterota</taxon>
        <taxon>Epsilonproteobacteria</taxon>
        <taxon>Campylobacterales</taxon>
        <taxon>Campylobacteraceae</taxon>
        <taxon>Campylobacter</taxon>
    </lineage>
</organism>
<dbReference type="PANTHER" id="PTHR37166">
    <property type="entry name" value="PROTEIN FLAG"/>
    <property type="match status" value="1"/>
</dbReference>
<sequence length="137" mass="15499">MEIFNNIASNMATTTAQKSAEIQHPVADVSGSKINTESSTEQPKGAAELNKQNSEEMKAKLDEAVNDLNEYMQKMDTNLRFGYNQPLNTLTVSLINTQNGDTIRQYPSEQVIRMRENLQEQIRSLFKEQGLLMDQTN</sequence>
<gene>
    <name evidence="2" type="ORF">Q2362_07125</name>
</gene>
<dbReference type="Pfam" id="PF03646">
    <property type="entry name" value="FlaG"/>
    <property type="match status" value="1"/>
</dbReference>
<dbReference type="Gene3D" id="3.30.160.170">
    <property type="entry name" value="FlaG-like"/>
    <property type="match status" value="1"/>
</dbReference>
<keyword evidence="2" id="KW-0282">Flagellum</keyword>
<keyword evidence="2" id="KW-0966">Cell projection</keyword>
<feature type="region of interest" description="Disordered" evidence="1">
    <location>
        <begin position="13"/>
        <end position="54"/>
    </location>
</feature>
<name>A0ABT8T9K4_9BACT</name>
<dbReference type="InterPro" id="IPR035924">
    <property type="entry name" value="FlaG-like_sf"/>
</dbReference>
<dbReference type="SUPFAM" id="SSF160214">
    <property type="entry name" value="FlaG-like"/>
    <property type="match status" value="1"/>
</dbReference>
<dbReference type="EMBL" id="JAULJQ010000008">
    <property type="protein sequence ID" value="MDO2409869.1"/>
    <property type="molecule type" value="Genomic_DNA"/>
</dbReference>
<accession>A0ABT8T9K4</accession>
<proteinExistence type="predicted"/>
<protein>
    <submittedName>
        <fullName evidence="2">Flagellar protein FlaG</fullName>
    </submittedName>
</protein>
<dbReference type="PANTHER" id="PTHR37166:SF1">
    <property type="entry name" value="PROTEIN FLAG"/>
    <property type="match status" value="1"/>
</dbReference>
<evidence type="ECO:0000313" key="3">
    <source>
        <dbReference type="Proteomes" id="UP001171111"/>
    </source>
</evidence>
<reference evidence="2 3" key="1">
    <citation type="submission" date="2023-06" db="EMBL/GenBank/DDBJ databases">
        <title>Campylobacter magnum sp. nov., isolated from cecal contents of domestic pigs (Sus scrofa domesticus).</title>
        <authorList>
            <person name="Papic B."/>
            <person name="Gruntar I."/>
        </authorList>
    </citation>
    <scope>NUCLEOTIDE SEQUENCE [LARGE SCALE GENOMIC DNA]</scope>
    <source>
        <strain evidence="3">34484-21</strain>
    </source>
</reference>
<comment type="caution">
    <text evidence="2">The sequence shown here is derived from an EMBL/GenBank/DDBJ whole genome shotgun (WGS) entry which is preliminary data.</text>
</comment>
<dbReference type="Proteomes" id="UP001171111">
    <property type="component" value="Unassembled WGS sequence"/>
</dbReference>
<dbReference type="InterPro" id="IPR005186">
    <property type="entry name" value="FlaG"/>
</dbReference>
<evidence type="ECO:0000313" key="2">
    <source>
        <dbReference type="EMBL" id="MDO2409869.1"/>
    </source>
</evidence>
<evidence type="ECO:0000256" key="1">
    <source>
        <dbReference type="SAM" id="MobiDB-lite"/>
    </source>
</evidence>
<keyword evidence="2" id="KW-0969">Cilium</keyword>
<feature type="compositionally biased region" description="Polar residues" evidence="1">
    <location>
        <begin position="32"/>
        <end position="42"/>
    </location>
</feature>
<keyword evidence="3" id="KW-1185">Reference proteome</keyword>